<gene>
    <name evidence="8" type="ORF">SAMN04488109_2574</name>
</gene>
<comment type="similarity">
    <text evidence="1">Belongs to the sigma-70 factor family. ECF subfamily.</text>
</comment>
<dbReference type="Gene3D" id="1.10.10.10">
    <property type="entry name" value="Winged helix-like DNA-binding domain superfamily/Winged helix DNA-binding domain"/>
    <property type="match status" value="1"/>
</dbReference>
<dbReference type="Pfam" id="PF04542">
    <property type="entry name" value="Sigma70_r2"/>
    <property type="match status" value="1"/>
</dbReference>
<evidence type="ECO:0000256" key="2">
    <source>
        <dbReference type="ARBA" id="ARBA00023015"/>
    </source>
</evidence>
<dbReference type="InterPro" id="IPR013249">
    <property type="entry name" value="RNA_pol_sigma70_r4_t2"/>
</dbReference>
<dbReference type="GO" id="GO:0006352">
    <property type="term" value="P:DNA-templated transcription initiation"/>
    <property type="evidence" value="ECO:0007669"/>
    <property type="project" value="InterPro"/>
</dbReference>
<keyword evidence="3" id="KW-0731">Sigma factor</keyword>
<evidence type="ECO:0000256" key="5">
    <source>
        <dbReference type="ARBA" id="ARBA00023163"/>
    </source>
</evidence>
<dbReference type="AlphaFoldDB" id="A0A1M5NY31"/>
<dbReference type="InterPro" id="IPR039425">
    <property type="entry name" value="RNA_pol_sigma-70-like"/>
</dbReference>
<dbReference type="STRING" id="947013.SAMN04488109_2574"/>
<evidence type="ECO:0000256" key="3">
    <source>
        <dbReference type="ARBA" id="ARBA00023082"/>
    </source>
</evidence>
<dbReference type="InterPro" id="IPR014284">
    <property type="entry name" value="RNA_pol_sigma-70_dom"/>
</dbReference>
<dbReference type="InterPro" id="IPR036388">
    <property type="entry name" value="WH-like_DNA-bd_sf"/>
</dbReference>
<feature type="domain" description="RNA polymerase sigma-70 region 2" evidence="6">
    <location>
        <begin position="31"/>
        <end position="96"/>
    </location>
</feature>
<dbReference type="SUPFAM" id="SSF88659">
    <property type="entry name" value="Sigma3 and sigma4 domains of RNA polymerase sigma factors"/>
    <property type="match status" value="1"/>
</dbReference>
<protein>
    <submittedName>
        <fullName evidence="8">RNA polymerase sigma-70 factor, ECF subfamily</fullName>
    </submittedName>
</protein>
<dbReference type="SUPFAM" id="SSF88946">
    <property type="entry name" value="Sigma2 domain of RNA polymerase sigma factors"/>
    <property type="match status" value="1"/>
</dbReference>
<reference evidence="8 9" key="1">
    <citation type="submission" date="2016-11" db="EMBL/GenBank/DDBJ databases">
        <authorList>
            <person name="Jaros S."/>
            <person name="Januszkiewicz K."/>
            <person name="Wedrychowicz H."/>
        </authorList>
    </citation>
    <scope>NUCLEOTIDE SEQUENCE [LARGE SCALE GENOMIC DNA]</scope>
    <source>
        <strain evidence="8 9">DSM 24574</strain>
    </source>
</reference>
<keyword evidence="5" id="KW-0804">Transcription</keyword>
<evidence type="ECO:0000259" key="6">
    <source>
        <dbReference type="Pfam" id="PF04542"/>
    </source>
</evidence>
<dbReference type="OrthoDB" id="1116873at2"/>
<name>A0A1M5NY31_9BACT</name>
<feature type="domain" description="RNA polymerase sigma factor 70 region 4 type 2" evidence="7">
    <location>
        <begin position="128"/>
        <end position="179"/>
    </location>
</feature>
<dbReference type="InterPro" id="IPR013324">
    <property type="entry name" value="RNA_pol_sigma_r3/r4-like"/>
</dbReference>
<organism evidence="8 9">
    <name type="scientific">Chryseolinea serpens</name>
    <dbReference type="NCBI Taxonomy" id="947013"/>
    <lineage>
        <taxon>Bacteria</taxon>
        <taxon>Pseudomonadati</taxon>
        <taxon>Bacteroidota</taxon>
        <taxon>Cytophagia</taxon>
        <taxon>Cytophagales</taxon>
        <taxon>Fulvivirgaceae</taxon>
        <taxon>Chryseolinea</taxon>
    </lineage>
</organism>
<dbReference type="PANTHER" id="PTHR43133:SF8">
    <property type="entry name" value="RNA POLYMERASE SIGMA FACTOR HI_1459-RELATED"/>
    <property type="match status" value="1"/>
</dbReference>
<dbReference type="Proteomes" id="UP000184212">
    <property type="component" value="Unassembled WGS sequence"/>
</dbReference>
<dbReference type="EMBL" id="FQWQ01000001">
    <property type="protein sequence ID" value="SHG94375.1"/>
    <property type="molecule type" value="Genomic_DNA"/>
</dbReference>
<evidence type="ECO:0000313" key="9">
    <source>
        <dbReference type="Proteomes" id="UP000184212"/>
    </source>
</evidence>
<sequence length="187" mass="21638">MLSPKEYKASTDAELIQHYKVSGALDILGELYNRYMSLTYGVCLKYLKDREESRDAVMQIFEKLVNSLKEHDVAHFKSWLYVTARNHCLMQLRARKGKNFEEISPFLMEDSPAVHLEDEPDLEANLSQLEKCIGTLAAEQKQCVELFYLQQKCYKDIGDLTGYDANKVKSYIQNGKRNLKLCMEQHG</sequence>
<keyword evidence="9" id="KW-1185">Reference proteome</keyword>
<dbReference type="GO" id="GO:0003677">
    <property type="term" value="F:DNA binding"/>
    <property type="evidence" value="ECO:0007669"/>
    <property type="project" value="UniProtKB-KW"/>
</dbReference>
<proteinExistence type="inferred from homology"/>
<keyword evidence="4" id="KW-0238">DNA-binding</keyword>
<dbReference type="InterPro" id="IPR013325">
    <property type="entry name" value="RNA_pol_sigma_r2"/>
</dbReference>
<evidence type="ECO:0000256" key="1">
    <source>
        <dbReference type="ARBA" id="ARBA00010641"/>
    </source>
</evidence>
<dbReference type="PANTHER" id="PTHR43133">
    <property type="entry name" value="RNA POLYMERASE ECF-TYPE SIGMA FACTO"/>
    <property type="match status" value="1"/>
</dbReference>
<dbReference type="Gene3D" id="1.10.1740.10">
    <property type="match status" value="1"/>
</dbReference>
<dbReference type="GO" id="GO:0016987">
    <property type="term" value="F:sigma factor activity"/>
    <property type="evidence" value="ECO:0007669"/>
    <property type="project" value="UniProtKB-KW"/>
</dbReference>
<keyword evidence="2" id="KW-0805">Transcription regulation</keyword>
<dbReference type="Pfam" id="PF08281">
    <property type="entry name" value="Sigma70_r4_2"/>
    <property type="match status" value="1"/>
</dbReference>
<evidence type="ECO:0000256" key="4">
    <source>
        <dbReference type="ARBA" id="ARBA00023125"/>
    </source>
</evidence>
<dbReference type="RefSeq" id="WP_073134226.1">
    <property type="nucleotide sequence ID" value="NZ_FQWQ01000001.1"/>
</dbReference>
<evidence type="ECO:0000313" key="8">
    <source>
        <dbReference type="EMBL" id="SHG94375.1"/>
    </source>
</evidence>
<dbReference type="InterPro" id="IPR007627">
    <property type="entry name" value="RNA_pol_sigma70_r2"/>
</dbReference>
<accession>A0A1M5NY31</accession>
<evidence type="ECO:0000259" key="7">
    <source>
        <dbReference type="Pfam" id="PF08281"/>
    </source>
</evidence>
<dbReference type="NCBIfam" id="TIGR02937">
    <property type="entry name" value="sigma70-ECF"/>
    <property type="match status" value="1"/>
</dbReference>